<dbReference type="Pfam" id="PF02954">
    <property type="entry name" value="HTH_8"/>
    <property type="match status" value="1"/>
</dbReference>
<dbReference type="SUPFAM" id="SSF52540">
    <property type="entry name" value="P-loop containing nucleoside triphosphate hydrolases"/>
    <property type="match status" value="1"/>
</dbReference>
<dbReference type="GO" id="GO:0005524">
    <property type="term" value="F:ATP binding"/>
    <property type="evidence" value="ECO:0007669"/>
    <property type="project" value="UniProtKB-KW"/>
</dbReference>
<dbReference type="SUPFAM" id="SSF46689">
    <property type="entry name" value="Homeodomain-like"/>
    <property type="match status" value="1"/>
</dbReference>
<proteinExistence type="predicted"/>
<dbReference type="InterPro" id="IPR027417">
    <property type="entry name" value="P-loop_NTPase"/>
</dbReference>
<evidence type="ECO:0000256" key="2">
    <source>
        <dbReference type="ARBA" id="ARBA00022840"/>
    </source>
</evidence>
<gene>
    <name evidence="8" type="primary">zraR_11</name>
    <name evidence="8" type="ORF">ENSA5_38620</name>
</gene>
<dbReference type="EMBL" id="PVNK01000169">
    <property type="protein sequence ID" value="PRP95509.1"/>
    <property type="molecule type" value="Genomic_DNA"/>
</dbReference>
<dbReference type="InterPro" id="IPR002197">
    <property type="entry name" value="HTH_Fis"/>
</dbReference>
<evidence type="ECO:0000259" key="7">
    <source>
        <dbReference type="PROSITE" id="PS50045"/>
    </source>
</evidence>
<dbReference type="FunFam" id="3.40.50.300:FF:000006">
    <property type="entry name" value="DNA-binding transcriptional regulator NtrC"/>
    <property type="match status" value="1"/>
</dbReference>
<feature type="domain" description="FHA" evidence="6">
    <location>
        <begin position="46"/>
        <end position="95"/>
    </location>
</feature>
<dbReference type="InterPro" id="IPR009057">
    <property type="entry name" value="Homeodomain-like_sf"/>
</dbReference>
<dbReference type="SMART" id="SM00240">
    <property type="entry name" value="FHA"/>
    <property type="match status" value="1"/>
</dbReference>
<dbReference type="PANTHER" id="PTHR32071:SF57">
    <property type="entry name" value="C4-DICARBOXYLATE TRANSPORT TRANSCRIPTIONAL REGULATORY PROTEIN DCTD"/>
    <property type="match status" value="1"/>
</dbReference>
<dbReference type="AlphaFoldDB" id="A0A2S9XRL6"/>
<evidence type="ECO:0000256" key="3">
    <source>
        <dbReference type="ARBA" id="ARBA00023015"/>
    </source>
</evidence>
<evidence type="ECO:0000256" key="5">
    <source>
        <dbReference type="ARBA" id="ARBA00023163"/>
    </source>
</evidence>
<sequence>MSEPELTSSTRRVAFAAETERRPGRLALRILDGEAPGDVTIDAQVVTVGRSGLADVCVRERSVSSVHFELCATAAGATLRDLGSTNGVWFHERRVPAVELVCGDMFRAGECRFVLVDVSEVEVEVIAVSRYGHLYGGCLAMRELYTQIDKLAPTPLDILLLGETGTGKELTARTIHEASGRRGPLVVLDCGALSRTLAEGTIFGFRKGAFTGADRDQPGVFEAADGGTLFIDEVGELALDHQVKLLRALDNREVTRLGEPGQARRVDVRVVAATHRDLRQAVAEGGFRQDLYYRLARAVVRTPALRERGEDIVELAEMFVREVCREYGLELELSEDVARALRVHSWPGNVRELRNAVEHAAHLQRDGQINAVDLRLGDGRLHGPERVEDLLVGGATYDEVHAAIDQRMLPRVLEAHGHNLSHASKQIGISRDRLRARLKQLGLYTRD</sequence>
<dbReference type="Pfam" id="PF25601">
    <property type="entry name" value="AAA_lid_14"/>
    <property type="match status" value="1"/>
</dbReference>
<dbReference type="RefSeq" id="WP_106393178.1">
    <property type="nucleotide sequence ID" value="NZ_PVNK01000169.1"/>
</dbReference>
<keyword evidence="5" id="KW-0804">Transcription</keyword>
<dbReference type="InterPro" id="IPR008984">
    <property type="entry name" value="SMAD_FHA_dom_sf"/>
</dbReference>
<dbReference type="PANTHER" id="PTHR32071">
    <property type="entry name" value="TRANSCRIPTIONAL REGULATORY PROTEIN"/>
    <property type="match status" value="1"/>
</dbReference>
<keyword evidence="4" id="KW-0238">DNA-binding</keyword>
<evidence type="ECO:0000313" key="8">
    <source>
        <dbReference type="EMBL" id="PRP95509.1"/>
    </source>
</evidence>
<dbReference type="CDD" id="cd00060">
    <property type="entry name" value="FHA"/>
    <property type="match status" value="1"/>
</dbReference>
<dbReference type="GO" id="GO:0043565">
    <property type="term" value="F:sequence-specific DNA binding"/>
    <property type="evidence" value="ECO:0007669"/>
    <property type="project" value="InterPro"/>
</dbReference>
<dbReference type="InterPro" id="IPR003593">
    <property type="entry name" value="AAA+_ATPase"/>
</dbReference>
<dbReference type="InterPro" id="IPR000253">
    <property type="entry name" value="FHA_dom"/>
</dbReference>
<dbReference type="Pfam" id="PF16697">
    <property type="entry name" value="Yop-YscD_cpl"/>
    <property type="match status" value="1"/>
</dbReference>
<dbReference type="Gene3D" id="1.10.10.60">
    <property type="entry name" value="Homeodomain-like"/>
    <property type="match status" value="1"/>
</dbReference>
<feature type="domain" description="Sigma-54 factor interaction" evidence="7">
    <location>
        <begin position="134"/>
        <end position="362"/>
    </location>
</feature>
<evidence type="ECO:0000256" key="1">
    <source>
        <dbReference type="ARBA" id="ARBA00022741"/>
    </source>
</evidence>
<evidence type="ECO:0000313" key="9">
    <source>
        <dbReference type="Proteomes" id="UP000237968"/>
    </source>
</evidence>
<reference evidence="8 9" key="1">
    <citation type="submission" date="2018-03" db="EMBL/GenBank/DDBJ databases">
        <title>Draft Genome Sequences of the Obligatory Marine Myxobacteria Enhygromyxa salina SWB005.</title>
        <authorList>
            <person name="Poehlein A."/>
            <person name="Moghaddam J.A."/>
            <person name="Harms H."/>
            <person name="Alanjari M."/>
            <person name="Koenig G.M."/>
            <person name="Daniel R."/>
            <person name="Schaeberle T.F."/>
        </authorList>
    </citation>
    <scope>NUCLEOTIDE SEQUENCE [LARGE SCALE GENOMIC DNA]</scope>
    <source>
        <strain evidence="8 9">SWB005</strain>
    </source>
</reference>
<dbReference type="PROSITE" id="PS00676">
    <property type="entry name" value="SIGMA54_INTERACT_2"/>
    <property type="match status" value="1"/>
</dbReference>
<keyword evidence="2" id="KW-0067">ATP-binding</keyword>
<evidence type="ECO:0000256" key="4">
    <source>
        <dbReference type="ARBA" id="ARBA00023125"/>
    </source>
</evidence>
<dbReference type="SMART" id="SM00382">
    <property type="entry name" value="AAA"/>
    <property type="match status" value="1"/>
</dbReference>
<dbReference type="PROSITE" id="PS50045">
    <property type="entry name" value="SIGMA54_INTERACT_4"/>
    <property type="match status" value="1"/>
</dbReference>
<keyword evidence="3" id="KW-0805">Transcription regulation</keyword>
<organism evidence="8 9">
    <name type="scientific">Enhygromyxa salina</name>
    <dbReference type="NCBI Taxonomy" id="215803"/>
    <lineage>
        <taxon>Bacteria</taxon>
        <taxon>Pseudomonadati</taxon>
        <taxon>Myxococcota</taxon>
        <taxon>Polyangia</taxon>
        <taxon>Nannocystales</taxon>
        <taxon>Nannocystaceae</taxon>
        <taxon>Enhygromyxa</taxon>
    </lineage>
</organism>
<accession>A0A2S9XRL6</accession>
<dbReference type="GO" id="GO:0006355">
    <property type="term" value="P:regulation of DNA-templated transcription"/>
    <property type="evidence" value="ECO:0007669"/>
    <property type="project" value="InterPro"/>
</dbReference>
<dbReference type="PROSITE" id="PS00688">
    <property type="entry name" value="SIGMA54_INTERACT_3"/>
    <property type="match status" value="1"/>
</dbReference>
<dbReference type="OrthoDB" id="5485507at2"/>
<dbReference type="Proteomes" id="UP000237968">
    <property type="component" value="Unassembled WGS sequence"/>
</dbReference>
<keyword evidence="9" id="KW-1185">Reference proteome</keyword>
<dbReference type="InterPro" id="IPR025943">
    <property type="entry name" value="Sigma_54_int_dom_ATP-bd_2"/>
</dbReference>
<dbReference type="SUPFAM" id="SSF49879">
    <property type="entry name" value="SMAD/FHA domain"/>
    <property type="match status" value="1"/>
</dbReference>
<dbReference type="Gene3D" id="3.40.50.300">
    <property type="entry name" value="P-loop containing nucleotide triphosphate hydrolases"/>
    <property type="match status" value="1"/>
</dbReference>
<dbReference type="InterPro" id="IPR032030">
    <property type="entry name" value="YscD_cytoplasmic_dom"/>
</dbReference>
<dbReference type="PROSITE" id="PS50006">
    <property type="entry name" value="FHA_DOMAIN"/>
    <property type="match status" value="1"/>
</dbReference>
<dbReference type="Gene3D" id="2.60.200.20">
    <property type="match status" value="1"/>
</dbReference>
<protein>
    <submittedName>
        <fullName evidence="8">Transcriptional regulatory protein ZraR</fullName>
    </submittedName>
</protein>
<dbReference type="Gene3D" id="1.10.8.60">
    <property type="match status" value="1"/>
</dbReference>
<dbReference type="Pfam" id="PF00158">
    <property type="entry name" value="Sigma54_activat"/>
    <property type="match status" value="1"/>
</dbReference>
<keyword evidence="1" id="KW-0547">Nucleotide-binding</keyword>
<evidence type="ECO:0000259" key="6">
    <source>
        <dbReference type="PROSITE" id="PS50006"/>
    </source>
</evidence>
<dbReference type="InterPro" id="IPR025944">
    <property type="entry name" value="Sigma_54_int_dom_CS"/>
</dbReference>
<dbReference type="InterPro" id="IPR058031">
    <property type="entry name" value="AAA_lid_NorR"/>
</dbReference>
<name>A0A2S9XRL6_9BACT</name>
<comment type="caution">
    <text evidence="8">The sequence shown here is derived from an EMBL/GenBank/DDBJ whole genome shotgun (WGS) entry which is preliminary data.</text>
</comment>
<dbReference type="CDD" id="cd00009">
    <property type="entry name" value="AAA"/>
    <property type="match status" value="1"/>
</dbReference>
<dbReference type="InterPro" id="IPR002078">
    <property type="entry name" value="Sigma_54_int"/>
</dbReference>